<keyword evidence="2" id="KW-1185">Reference proteome</keyword>
<reference evidence="1" key="1">
    <citation type="submission" date="2020-03" db="EMBL/GenBank/DDBJ databases">
        <authorList>
            <person name="Weist P."/>
        </authorList>
    </citation>
    <scope>NUCLEOTIDE SEQUENCE</scope>
</reference>
<accession>A0A9N7VP54</accession>
<feature type="non-terminal residue" evidence="1">
    <location>
        <position position="1"/>
    </location>
</feature>
<dbReference type="AlphaFoldDB" id="A0A9N7VP54"/>
<organism evidence="1 2">
    <name type="scientific">Pleuronectes platessa</name>
    <name type="common">European plaice</name>
    <dbReference type="NCBI Taxonomy" id="8262"/>
    <lineage>
        <taxon>Eukaryota</taxon>
        <taxon>Metazoa</taxon>
        <taxon>Chordata</taxon>
        <taxon>Craniata</taxon>
        <taxon>Vertebrata</taxon>
        <taxon>Euteleostomi</taxon>
        <taxon>Actinopterygii</taxon>
        <taxon>Neopterygii</taxon>
        <taxon>Teleostei</taxon>
        <taxon>Neoteleostei</taxon>
        <taxon>Acanthomorphata</taxon>
        <taxon>Carangaria</taxon>
        <taxon>Pleuronectiformes</taxon>
        <taxon>Pleuronectoidei</taxon>
        <taxon>Pleuronectidae</taxon>
        <taxon>Pleuronectes</taxon>
    </lineage>
</organism>
<evidence type="ECO:0000313" key="2">
    <source>
        <dbReference type="Proteomes" id="UP001153269"/>
    </source>
</evidence>
<proteinExistence type="predicted"/>
<dbReference type="Proteomes" id="UP001153269">
    <property type="component" value="Unassembled WGS sequence"/>
</dbReference>
<gene>
    <name evidence="1" type="ORF">PLEPLA_LOCUS42359</name>
</gene>
<name>A0A9N7VP54_PLEPL</name>
<protein>
    <submittedName>
        <fullName evidence="1">Uncharacterized protein</fullName>
    </submittedName>
</protein>
<comment type="caution">
    <text evidence="1">The sequence shown here is derived from an EMBL/GenBank/DDBJ whole genome shotgun (WGS) entry which is preliminary data.</text>
</comment>
<evidence type="ECO:0000313" key="1">
    <source>
        <dbReference type="EMBL" id="CAB1454593.1"/>
    </source>
</evidence>
<dbReference type="EMBL" id="CADEAL010004218">
    <property type="protein sequence ID" value="CAB1454593.1"/>
    <property type="molecule type" value="Genomic_DNA"/>
</dbReference>
<sequence>MVVNRKALGSIPTLISASQCFLQLLLLPPTVQRHGVSLTRAQTSSEARQLNSYIVSRGLYIEGFEILETTEKPISSLNEQQQLEAPSTEPDWTWADICLSQL</sequence>